<dbReference type="FunFam" id="1.10.472.10:FF:000029">
    <property type="entry name" value="Cyclin h"/>
    <property type="match status" value="1"/>
</dbReference>
<evidence type="ECO:0000259" key="9">
    <source>
        <dbReference type="SMART" id="SM00385"/>
    </source>
</evidence>
<dbReference type="Pfam" id="PF00134">
    <property type="entry name" value="Cyclin_N"/>
    <property type="match status" value="1"/>
</dbReference>
<dbReference type="CDD" id="cd20524">
    <property type="entry name" value="CYCLIN_CCNH_rpt1"/>
    <property type="match status" value="1"/>
</dbReference>
<dbReference type="InterPro" id="IPR025271">
    <property type="entry name" value="CCDC28"/>
</dbReference>
<comment type="subunit">
    <text evidence="6">Associates primarily with CDK7 and MAT1 to form the CAK complex. CAK can further associate with the core-TFIIH to form the TFIIH basal transcription factor.</text>
</comment>
<dbReference type="GO" id="GO:0006351">
    <property type="term" value="P:DNA-templated transcription"/>
    <property type="evidence" value="ECO:0007669"/>
    <property type="project" value="InterPro"/>
</dbReference>
<dbReference type="InterPro" id="IPR027081">
    <property type="entry name" value="CyclinH/Ccl1"/>
</dbReference>
<feature type="compositionally biased region" description="Acidic residues" evidence="8">
    <location>
        <begin position="1"/>
        <end position="10"/>
    </location>
</feature>
<feature type="domain" description="Cyclin-like" evidence="9">
    <location>
        <begin position="268"/>
        <end position="355"/>
    </location>
</feature>
<feature type="region of interest" description="Disordered" evidence="8">
    <location>
        <begin position="1"/>
        <end position="92"/>
    </location>
</feature>
<dbReference type="AlphaFoldDB" id="A0A6G0U196"/>
<evidence type="ECO:0000256" key="1">
    <source>
        <dbReference type="ARBA" id="ARBA00008638"/>
    </source>
</evidence>
<dbReference type="SUPFAM" id="SSF47954">
    <property type="entry name" value="Cyclin-like"/>
    <property type="match status" value="2"/>
</dbReference>
<evidence type="ECO:0000256" key="6">
    <source>
        <dbReference type="ARBA" id="ARBA00026042"/>
    </source>
</evidence>
<dbReference type="SMART" id="SM00385">
    <property type="entry name" value="CYCLIN"/>
    <property type="match status" value="1"/>
</dbReference>
<organism evidence="10 11">
    <name type="scientific">Aphis glycines</name>
    <name type="common">Soybean aphid</name>
    <dbReference type="NCBI Taxonomy" id="307491"/>
    <lineage>
        <taxon>Eukaryota</taxon>
        <taxon>Metazoa</taxon>
        <taxon>Ecdysozoa</taxon>
        <taxon>Arthropoda</taxon>
        <taxon>Hexapoda</taxon>
        <taxon>Insecta</taxon>
        <taxon>Pterygota</taxon>
        <taxon>Neoptera</taxon>
        <taxon>Paraneoptera</taxon>
        <taxon>Hemiptera</taxon>
        <taxon>Sternorrhyncha</taxon>
        <taxon>Aphidomorpha</taxon>
        <taxon>Aphidoidea</taxon>
        <taxon>Aphididae</taxon>
        <taxon>Aphidini</taxon>
        <taxon>Aphis</taxon>
        <taxon>Aphis</taxon>
    </lineage>
</organism>
<dbReference type="PANTHER" id="PTHR13400:SF4">
    <property type="entry name" value="COILED-COIL DOMAIN-CONTAINING PROTEIN 28A-LIKE PROTEIN"/>
    <property type="match status" value="1"/>
</dbReference>
<dbReference type="InterPro" id="IPR036915">
    <property type="entry name" value="Cyclin-like_sf"/>
</dbReference>
<feature type="compositionally biased region" description="Polar residues" evidence="8">
    <location>
        <begin position="49"/>
        <end position="58"/>
    </location>
</feature>
<dbReference type="PANTHER" id="PTHR13400">
    <property type="entry name" value="CHEMOKINE C-C MOTIF RECEPTOR 1"/>
    <property type="match status" value="1"/>
</dbReference>
<feature type="compositionally biased region" description="Polar residues" evidence="8">
    <location>
        <begin position="68"/>
        <end position="90"/>
    </location>
</feature>
<sequence length="591" mass="67557">MSVEKEECELEQLVSSDEEPRPTDITQITPPITPKPPPRAHSHSDSRTKTSNSLSIESQKNECHKSTARLSSNSSIQDKPQAQPSNTGGTTRLMCVNERLGRSSLHDYKPPRPPPPNFSKLQNKKDVTDVRQMEQALQQLLEDFHSGKLRAFGKDCSMEQMTAIREQQEHLAWLHFELGVRQDGSNPLSEQGIAKGTENMHSLMASLEQLSLSIEKLHSFNELDLNALREDANKKFVNRFGSHMSPDERNTFFLDANEEHIIQKCHEYMLRDFCHKFQPTMPKYVFATALNYLKRFYLYNSVMDYHPKEIMVTCLFLACKVDEFNVSLAQFVANIKGNQSRATTVILNNELFLMEQIKYNLKVHHPFKAIEGFLLDIKTRTRMSDPDRMRPHIDSFIDKLLFTDACLLFAPSQLALAAVLHSASQIKENLDSYVTDLLLGETGSEHLKDLIEVVRRIRILHVRIADDHTKELSRIFLQLADKLSKFAPLLLHYCNIPLSTKECLVDEALKIMKETNKSMILITSYLAEIILHSSFSNFSTLYDSNPQPATKRQYLKLLLFKTSWTIATVRSSTGFPITNKHLRSFGLALCT</sequence>
<name>A0A6G0U196_APHGL</name>
<dbReference type="InterPro" id="IPR031658">
    <property type="entry name" value="Cyclin_C_2"/>
</dbReference>
<proteinExistence type="inferred from homology"/>
<evidence type="ECO:0000256" key="2">
    <source>
        <dbReference type="ARBA" id="ARBA00019496"/>
    </source>
</evidence>
<evidence type="ECO:0000256" key="5">
    <source>
        <dbReference type="ARBA" id="ARBA00025343"/>
    </source>
</evidence>
<dbReference type="Pfam" id="PF13270">
    <property type="entry name" value="CCDC28"/>
    <property type="match status" value="1"/>
</dbReference>
<gene>
    <name evidence="10" type="ORF">AGLY_002799</name>
</gene>
<evidence type="ECO:0000256" key="8">
    <source>
        <dbReference type="SAM" id="MobiDB-lite"/>
    </source>
</evidence>
<dbReference type="Proteomes" id="UP000475862">
    <property type="component" value="Unassembled WGS sequence"/>
</dbReference>
<comment type="function">
    <text evidence="5">Regulates CDK7, the catalytic subunit of the CDK-activating kinase (CAK) enzymatic complex. CAK activates the cyclin-associated kinases CDK1, CDK2, CDK4 and CDK6 by threonine phosphorylation. CAK complexed to the core-TFIIH basal transcription factor activates RNA polymerase II by serine phosphorylation of the repetitive C-terminal domain (CTD) of its large subunit (POLR2A), allowing its escape from the promoter and elongation of the transcripts. Involved in cell cycle control and in RNA transcription by RNA polymerase II. Its expression and activity are constant throughout the cell cycle.</text>
</comment>
<dbReference type="InterPro" id="IPR013763">
    <property type="entry name" value="Cyclin-like_dom"/>
</dbReference>
<dbReference type="GO" id="GO:0070985">
    <property type="term" value="C:transcription factor TFIIK complex"/>
    <property type="evidence" value="ECO:0007669"/>
    <property type="project" value="InterPro"/>
</dbReference>
<dbReference type="Gene3D" id="1.10.472.10">
    <property type="entry name" value="Cyclin-like"/>
    <property type="match status" value="2"/>
</dbReference>
<evidence type="ECO:0000313" key="11">
    <source>
        <dbReference type="Proteomes" id="UP000475862"/>
    </source>
</evidence>
<dbReference type="CDD" id="cd20525">
    <property type="entry name" value="CYCLIN_CCNH_rpt2"/>
    <property type="match status" value="1"/>
</dbReference>
<evidence type="ECO:0000313" key="10">
    <source>
        <dbReference type="EMBL" id="KAE9542888.1"/>
    </source>
</evidence>
<dbReference type="GO" id="GO:0016538">
    <property type="term" value="F:cyclin-dependent protein serine/threonine kinase regulator activity"/>
    <property type="evidence" value="ECO:0007669"/>
    <property type="project" value="InterPro"/>
</dbReference>
<keyword evidence="4" id="KW-0131">Cell cycle</keyword>
<comment type="caution">
    <text evidence="10">The sequence shown here is derived from an EMBL/GenBank/DDBJ whole genome shotgun (WGS) entry which is preliminary data.</text>
</comment>
<evidence type="ECO:0000256" key="7">
    <source>
        <dbReference type="RuleBase" id="RU000383"/>
    </source>
</evidence>
<keyword evidence="11" id="KW-1185">Reference proteome</keyword>
<evidence type="ECO:0000256" key="3">
    <source>
        <dbReference type="ARBA" id="ARBA00023127"/>
    </source>
</evidence>
<keyword evidence="3 7" id="KW-0195">Cyclin</keyword>
<dbReference type="Pfam" id="PF16899">
    <property type="entry name" value="Cyclin_C_2"/>
    <property type="match status" value="1"/>
</dbReference>
<evidence type="ECO:0000256" key="4">
    <source>
        <dbReference type="ARBA" id="ARBA00023306"/>
    </source>
</evidence>
<protein>
    <recommendedName>
        <fullName evidence="2">Cyclin-H</fullName>
    </recommendedName>
</protein>
<dbReference type="InterPro" id="IPR006671">
    <property type="entry name" value="Cyclin_N"/>
</dbReference>
<accession>A0A6G0U196</accession>
<feature type="region of interest" description="Disordered" evidence="8">
    <location>
        <begin position="103"/>
        <end position="122"/>
    </location>
</feature>
<reference evidence="10 11" key="1">
    <citation type="submission" date="2019-08" db="EMBL/GenBank/DDBJ databases">
        <title>The genome of the soybean aphid Biotype 1, its phylome, world population structure and adaptation to the North American continent.</title>
        <authorList>
            <person name="Giordano R."/>
            <person name="Donthu R.K."/>
            <person name="Hernandez A.G."/>
            <person name="Wright C.L."/>
            <person name="Zimin A.V."/>
        </authorList>
    </citation>
    <scope>NUCLEOTIDE SEQUENCE [LARGE SCALE GENOMIC DNA]</scope>
    <source>
        <tissue evidence="10">Whole aphids</tissue>
    </source>
</reference>
<dbReference type="NCBIfam" id="TIGR00569">
    <property type="entry name" value="ccl1"/>
    <property type="match status" value="1"/>
</dbReference>
<dbReference type="EMBL" id="VYZN01000009">
    <property type="protein sequence ID" value="KAE9542888.1"/>
    <property type="molecule type" value="Genomic_DNA"/>
</dbReference>
<feature type="non-terminal residue" evidence="10">
    <location>
        <position position="591"/>
    </location>
</feature>
<comment type="similarity">
    <text evidence="1">Belongs to the cyclin family. Cyclin C subfamily.</text>
</comment>
<dbReference type="OrthoDB" id="340962at2759"/>